<keyword evidence="4 6" id="KW-0067">ATP-binding</keyword>
<evidence type="ECO:0000256" key="1">
    <source>
        <dbReference type="ARBA" id="ARBA00022741"/>
    </source>
</evidence>
<comment type="domain">
    <text evidence="6">The Q motif is unique to and characteristic of the DEAD box family of RNA helicases and controls ATP binding and hydrolysis.</text>
</comment>
<feature type="compositionally biased region" description="Polar residues" evidence="7">
    <location>
        <begin position="46"/>
        <end position="61"/>
    </location>
</feature>
<dbReference type="GO" id="GO:0003723">
    <property type="term" value="F:RNA binding"/>
    <property type="evidence" value="ECO:0007669"/>
    <property type="project" value="UniProtKB-UniRule"/>
</dbReference>
<dbReference type="PROSITE" id="PS51194">
    <property type="entry name" value="HELICASE_CTER"/>
    <property type="match status" value="1"/>
</dbReference>
<evidence type="ECO:0000256" key="3">
    <source>
        <dbReference type="ARBA" id="ARBA00022806"/>
    </source>
</evidence>
<protein>
    <recommendedName>
        <fullName evidence="6">ATP-dependent RNA helicase</fullName>
        <ecNumber evidence="6">3.6.4.13</ecNumber>
    </recommendedName>
</protein>
<dbReference type="InterPro" id="IPR001650">
    <property type="entry name" value="Helicase_C-like"/>
</dbReference>
<evidence type="ECO:0000256" key="4">
    <source>
        <dbReference type="ARBA" id="ARBA00022840"/>
    </source>
</evidence>
<keyword evidence="11" id="KW-1185">Reference proteome</keyword>
<dbReference type="AlphaFoldDB" id="A0A9P0QWR0"/>
<dbReference type="PANTHER" id="PTHR24031">
    <property type="entry name" value="RNA HELICASE"/>
    <property type="match status" value="1"/>
</dbReference>
<dbReference type="Gene3D" id="3.40.50.300">
    <property type="entry name" value="P-loop containing nucleotide triphosphate hydrolases"/>
    <property type="match status" value="2"/>
</dbReference>
<evidence type="ECO:0000313" key="11">
    <source>
        <dbReference type="Proteomes" id="UP000837801"/>
    </source>
</evidence>
<dbReference type="SUPFAM" id="SSF52540">
    <property type="entry name" value="P-loop containing nucleoside triphosphate hydrolases"/>
    <property type="match status" value="1"/>
</dbReference>
<keyword evidence="5 6" id="KW-0694">RNA-binding</keyword>
<sequence length="614" mass="68667">MFKVVIRSYSKGRGRTPNRGTILRTKNGKKLEAPASSTVPKYASKLSGSKSETRAGTKSGGSTLPFSFGHFSGLKTPTNNEKLSSSKIIEKVTDFEELRIFPTVRLSMKEEIKFGYNMKNTYMQDKSELNLKPSPVQVAAIKKLLQPRLANLKKKDERDISSRNNNRKSNSEDNENEDDMGSQSIKILNDLAIENEKSKLKVFTIAAETGSGKTWSYLAPLLSNLKEEELELFNRSKEEYFNYKSSPIIRSLILLPTHELVEQVYDTVSRAATIRIDGEQKEKIKSKILEDPIYKEFLSLDEQRTSLNLNVVKWGAGEPHRNLVDAVKTGRVDVLVTTPSKLLSLSNMKNMGSNPFKILSQVTHCVVDEADTLMDNSWVLDTSAVIRKIPKCRDLVFCSATIPKEFNRTLSKMFPGEHSLINVVTPSLHKIPKSIHLKIIDAELSPYNGSKTRCLAQALYAIHKDGTEAGFIKRILVFVNQSKDVEPLREALVKKYGQREEDIIGITGKDSPKERLEKISPFLQPAELLSTGNSGDKIKVLIATDLLARGLNFNGIKNVILMDLPNTSVDLVHRVGRTGRMRQSGRVFVIINKKSGKSWIKGLPKVIKKGIPLG</sequence>
<feature type="domain" description="Helicase C-terminal" evidence="9">
    <location>
        <begin position="454"/>
        <end position="614"/>
    </location>
</feature>
<feature type="domain" description="Helicase ATP-binding" evidence="8">
    <location>
        <begin position="194"/>
        <end position="420"/>
    </location>
</feature>
<dbReference type="InterPro" id="IPR011545">
    <property type="entry name" value="DEAD/DEAH_box_helicase_dom"/>
</dbReference>
<dbReference type="OrthoDB" id="10256233at2759"/>
<dbReference type="PROSITE" id="PS51192">
    <property type="entry name" value="HELICASE_ATP_BIND_1"/>
    <property type="match status" value="1"/>
</dbReference>
<comment type="similarity">
    <text evidence="6">Belongs to the DEAD box helicase family.</text>
</comment>
<evidence type="ECO:0000259" key="8">
    <source>
        <dbReference type="PROSITE" id="PS51192"/>
    </source>
</evidence>
<dbReference type="GO" id="GO:0005524">
    <property type="term" value="F:ATP binding"/>
    <property type="evidence" value="ECO:0007669"/>
    <property type="project" value="UniProtKB-UniRule"/>
</dbReference>
<accession>A0A9P0QWR0</accession>
<comment type="catalytic activity">
    <reaction evidence="6">
        <text>ATP + H2O = ADP + phosphate + H(+)</text>
        <dbReference type="Rhea" id="RHEA:13065"/>
        <dbReference type="ChEBI" id="CHEBI:15377"/>
        <dbReference type="ChEBI" id="CHEBI:15378"/>
        <dbReference type="ChEBI" id="CHEBI:30616"/>
        <dbReference type="ChEBI" id="CHEBI:43474"/>
        <dbReference type="ChEBI" id="CHEBI:456216"/>
        <dbReference type="EC" id="3.6.4.13"/>
    </reaction>
</comment>
<comment type="function">
    <text evidence="6">RNA helicase.</text>
</comment>
<dbReference type="InterPro" id="IPR014001">
    <property type="entry name" value="Helicase_ATP-bd"/>
</dbReference>
<evidence type="ECO:0000313" key="10">
    <source>
        <dbReference type="EMBL" id="CAH2356068.1"/>
    </source>
</evidence>
<dbReference type="SMART" id="SM00487">
    <property type="entry name" value="DEXDc"/>
    <property type="match status" value="1"/>
</dbReference>
<gene>
    <name evidence="10" type="ORF">CLIB1423_47S00232</name>
</gene>
<keyword evidence="2 6" id="KW-0378">Hydrolase</keyword>
<name>A0A9P0QWR0_9ASCO</name>
<dbReference type="Pfam" id="PF00270">
    <property type="entry name" value="DEAD"/>
    <property type="match status" value="1"/>
</dbReference>
<keyword evidence="3 6" id="KW-0347">Helicase</keyword>
<evidence type="ECO:0000256" key="2">
    <source>
        <dbReference type="ARBA" id="ARBA00022801"/>
    </source>
</evidence>
<dbReference type="EMBL" id="CAKXYY010000047">
    <property type="protein sequence ID" value="CAH2356068.1"/>
    <property type="molecule type" value="Genomic_DNA"/>
</dbReference>
<proteinExistence type="inferred from homology"/>
<dbReference type="CDD" id="cd18787">
    <property type="entry name" value="SF2_C_DEAD"/>
    <property type="match status" value="1"/>
</dbReference>
<dbReference type="InterPro" id="IPR027417">
    <property type="entry name" value="P-loop_NTPase"/>
</dbReference>
<dbReference type="GO" id="GO:0003724">
    <property type="term" value="F:RNA helicase activity"/>
    <property type="evidence" value="ECO:0007669"/>
    <property type="project" value="UniProtKB-EC"/>
</dbReference>
<dbReference type="Pfam" id="PF00271">
    <property type="entry name" value="Helicase_C"/>
    <property type="match status" value="1"/>
</dbReference>
<reference evidence="10" key="1">
    <citation type="submission" date="2022-03" db="EMBL/GenBank/DDBJ databases">
        <authorList>
            <person name="Legras J.-L."/>
            <person name="Devillers H."/>
            <person name="Grondin C."/>
        </authorList>
    </citation>
    <scope>NUCLEOTIDE SEQUENCE</scope>
    <source>
        <strain evidence="10">CLIB 1423</strain>
    </source>
</reference>
<evidence type="ECO:0000259" key="9">
    <source>
        <dbReference type="PROSITE" id="PS51194"/>
    </source>
</evidence>
<feature type="region of interest" description="Disordered" evidence="7">
    <location>
        <begin position="153"/>
        <end position="181"/>
    </location>
</feature>
<dbReference type="GO" id="GO:0016787">
    <property type="term" value="F:hydrolase activity"/>
    <property type="evidence" value="ECO:0007669"/>
    <property type="project" value="UniProtKB-KW"/>
</dbReference>
<evidence type="ECO:0000256" key="7">
    <source>
        <dbReference type="SAM" id="MobiDB-lite"/>
    </source>
</evidence>
<evidence type="ECO:0000256" key="5">
    <source>
        <dbReference type="ARBA" id="ARBA00022884"/>
    </source>
</evidence>
<keyword evidence="1 6" id="KW-0547">Nucleotide-binding</keyword>
<dbReference type="Proteomes" id="UP000837801">
    <property type="component" value="Unassembled WGS sequence"/>
</dbReference>
<comment type="caution">
    <text evidence="10">The sequence shown here is derived from an EMBL/GenBank/DDBJ whole genome shotgun (WGS) entry which is preliminary data.</text>
</comment>
<dbReference type="SMART" id="SM00490">
    <property type="entry name" value="HELICc"/>
    <property type="match status" value="1"/>
</dbReference>
<dbReference type="EC" id="3.6.4.13" evidence="6"/>
<feature type="region of interest" description="Disordered" evidence="7">
    <location>
        <begin position="25"/>
        <end position="61"/>
    </location>
</feature>
<organism evidence="10 11">
    <name type="scientific">[Candida] railenensis</name>
    <dbReference type="NCBI Taxonomy" id="45579"/>
    <lineage>
        <taxon>Eukaryota</taxon>
        <taxon>Fungi</taxon>
        <taxon>Dikarya</taxon>
        <taxon>Ascomycota</taxon>
        <taxon>Saccharomycotina</taxon>
        <taxon>Pichiomycetes</taxon>
        <taxon>Debaryomycetaceae</taxon>
        <taxon>Kurtzmaniella</taxon>
    </lineage>
</organism>
<evidence type="ECO:0000256" key="6">
    <source>
        <dbReference type="RuleBase" id="RU365068"/>
    </source>
</evidence>